<sequence>MRIAKLNQRIEVLKPLLTSDGYGGYSTEYEKEIALWAEVKNNRYAEKQAFDSPSAINSVTLITRTYSEIQKGWHLLWQGKEYEIVSVTRFYKDSTYIEIVEYEKGV</sequence>
<name>A0A644UC94_9ZZZZ</name>
<evidence type="ECO:0008006" key="2">
    <source>
        <dbReference type="Google" id="ProtNLM"/>
    </source>
</evidence>
<organism evidence="1">
    <name type="scientific">bioreactor metagenome</name>
    <dbReference type="NCBI Taxonomy" id="1076179"/>
    <lineage>
        <taxon>unclassified sequences</taxon>
        <taxon>metagenomes</taxon>
        <taxon>ecological metagenomes</taxon>
    </lineage>
</organism>
<dbReference type="AlphaFoldDB" id="A0A644UC94"/>
<gene>
    <name evidence="1" type="ORF">SDC9_22305</name>
</gene>
<dbReference type="EMBL" id="VSSQ01000097">
    <property type="protein sequence ID" value="MPL76460.1"/>
    <property type="molecule type" value="Genomic_DNA"/>
</dbReference>
<dbReference type="InterPro" id="IPR038666">
    <property type="entry name" value="SSP1_head-tail_sf"/>
</dbReference>
<dbReference type="NCBIfam" id="TIGR01563">
    <property type="entry name" value="gp16_SPP1"/>
    <property type="match status" value="1"/>
</dbReference>
<dbReference type="Pfam" id="PF05521">
    <property type="entry name" value="Phage_HCP"/>
    <property type="match status" value="1"/>
</dbReference>
<accession>A0A644UC94</accession>
<evidence type="ECO:0000313" key="1">
    <source>
        <dbReference type="EMBL" id="MPL76460.1"/>
    </source>
</evidence>
<dbReference type="InterPro" id="IPR008767">
    <property type="entry name" value="Phage_SPP1_head-tail_adaptor"/>
</dbReference>
<proteinExistence type="predicted"/>
<comment type="caution">
    <text evidence="1">The sequence shown here is derived from an EMBL/GenBank/DDBJ whole genome shotgun (WGS) entry which is preliminary data.</text>
</comment>
<dbReference type="Gene3D" id="2.40.10.270">
    <property type="entry name" value="Bacteriophage SPP1 head-tail adaptor protein"/>
    <property type="match status" value="1"/>
</dbReference>
<reference evidence="1" key="1">
    <citation type="submission" date="2019-08" db="EMBL/GenBank/DDBJ databases">
        <authorList>
            <person name="Kucharzyk K."/>
            <person name="Murdoch R.W."/>
            <person name="Higgins S."/>
            <person name="Loffler F."/>
        </authorList>
    </citation>
    <scope>NUCLEOTIDE SEQUENCE</scope>
</reference>
<protein>
    <recommendedName>
        <fullName evidence="2">Phage head-tail adapter protein</fullName>
    </recommendedName>
</protein>